<keyword evidence="1" id="KW-0812">Transmembrane</keyword>
<dbReference type="AlphaFoldDB" id="A0A5N6U9X7"/>
<protein>
    <submittedName>
        <fullName evidence="2">Uncharacterized protein</fullName>
    </submittedName>
</protein>
<name>A0A5N6U9X7_ASPTM</name>
<feature type="transmembrane region" description="Helical" evidence="1">
    <location>
        <begin position="20"/>
        <end position="38"/>
    </location>
</feature>
<evidence type="ECO:0000256" key="1">
    <source>
        <dbReference type="SAM" id="Phobius"/>
    </source>
</evidence>
<accession>A0A5N6U9X7</accession>
<gene>
    <name evidence="2" type="ORF">BDV40DRAFT_283790</name>
</gene>
<keyword evidence="3" id="KW-1185">Reference proteome</keyword>
<keyword evidence="1" id="KW-1133">Transmembrane helix</keyword>
<evidence type="ECO:0000313" key="3">
    <source>
        <dbReference type="Proteomes" id="UP000326950"/>
    </source>
</evidence>
<proteinExistence type="predicted"/>
<sequence length="77" mass="9027">MGGGFSLGEYHKVSWCLTRRNFIHVLFLPLHSVIFLKIKNKEKRKRKREEKRNEKKGEKATIKVLGTHMPPLIRLGT</sequence>
<evidence type="ECO:0000313" key="2">
    <source>
        <dbReference type="EMBL" id="KAE8155426.1"/>
    </source>
</evidence>
<keyword evidence="1" id="KW-0472">Membrane</keyword>
<organism evidence="2 3">
    <name type="scientific">Aspergillus tamarii</name>
    <dbReference type="NCBI Taxonomy" id="41984"/>
    <lineage>
        <taxon>Eukaryota</taxon>
        <taxon>Fungi</taxon>
        <taxon>Dikarya</taxon>
        <taxon>Ascomycota</taxon>
        <taxon>Pezizomycotina</taxon>
        <taxon>Eurotiomycetes</taxon>
        <taxon>Eurotiomycetidae</taxon>
        <taxon>Eurotiales</taxon>
        <taxon>Aspergillaceae</taxon>
        <taxon>Aspergillus</taxon>
        <taxon>Aspergillus subgen. Circumdati</taxon>
    </lineage>
</organism>
<reference evidence="2 3" key="1">
    <citation type="submission" date="2019-04" db="EMBL/GenBank/DDBJ databases">
        <title>Friends and foes A comparative genomics study of 23 Aspergillus species from section Flavi.</title>
        <authorList>
            <consortium name="DOE Joint Genome Institute"/>
            <person name="Kjaerbolling I."/>
            <person name="Vesth T."/>
            <person name="Frisvad J.C."/>
            <person name="Nybo J.L."/>
            <person name="Theobald S."/>
            <person name="Kildgaard S."/>
            <person name="Isbrandt T."/>
            <person name="Kuo A."/>
            <person name="Sato A."/>
            <person name="Lyhne E.K."/>
            <person name="Kogle M.E."/>
            <person name="Wiebenga A."/>
            <person name="Kun R.S."/>
            <person name="Lubbers R.J."/>
            <person name="Makela M.R."/>
            <person name="Barry K."/>
            <person name="Chovatia M."/>
            <person name="Clum A."/>
            <person name="Daum C."/>
            <person name="Haridas S."/>
            <person name="He G."/>
            <person name="LaButti K."/>
            <person name="Lipzen A."/>
            <person name="Mondo S."/>
            <person name="Riley R."/>
            <person name="Salamov A."/>
            <person name="Simmons B.A."/>
            <person name="Magnuson J.K."/>
            <person name="Henrissat B."/>
            <person name="Mortensen U.H."/>
            <person name="Larsen T.O."/>
            <person name="Devries R.P."/>
            <person name="Grigoriev I.V."/>
            <person name="Machida M."/>
            <person name="Baker S.E."/>
            <person name="Andersen M.R."/>
        </authorList>
    </citation>
    <scope>NUCLEOTIDE SEQUENCE [LARGE SCALE GENOMIC DNA]</scope>
    <source>
        <strain evidence="2 3">CBS 117626</strain>
    </source>
</reference>
<dbReference type="Proteomes" id="UP000326950">
    <property type="component" value="Unassembled WGS sequence"/>
</dbReference>
<dbReference type="EMBL" id="ML738882">
    <property type="protein sequence ID" value="KAE8155426.1"/>
    <property type="molecule type" value="Genomic_DNA"/>
</dbReference>